<gene>
    <name evidence="5" type="ORF">GLW04_10070</name>
</gene>
<protein>
    <submittedName>
        <fullName evidence="5">Flagellar hook-basal body complex protein</fullName>
    </submittedName>
</protein>
<dbReference type="Proteomes" id="UP000460949">
    <property type="component" value="Unassembled WGS sequence"/>
</dbReference>
<evidence type="ECO:0000256" key="1">
    <source>
        <dbReference type="ARBA" id="ARBA00009677"/>
    </source>
</evidence>
<feature type="domain" description="Flagellar basal body rod protein N-terminal" evidence="3">
    <location>
        <begin position="11"/>
        <end position="35"/>
    </location>
</feature>
<dbReference type="InterPro" id="IPR020013">
    <property type="entry name" value="Flagellar_FlgE/F/G"/>
</dbReference>
<proteinExistence type="inferred from homology"/>
<dbReference type="EMBL" id="WMET01000002">
    <property type="protein sequence ID" value="MYL20233.1"/>
    <property type="molecule type" value="Genomic_DNA"/>
</dbReference>
<organism evidence="5 6">
    <name type="scientific">Halobacillus litoralis</name>
    <dbReference type="NCBI Taxonomy" id="45668"/>
    <lineage>
        <taxon>Bacteria</taxon>
        <taxon>Bacillati</taxon>
        <taxon>Bacillota</taxon>
        <taxon>Bacilli</taxon>
        <taxon>Bacillales</taxon>
        <taxon>Bacillaceae</taxon>
        <taxon>Halobacillus</taxon>
    </lineage>
</organism>
<accession>A0A845DRQ8</accession>
<reference evidence="5 6" key="1">
    <citation type="submission" date="2019-11" db="EMBL/GenBank/DDBJ databases">
        <title>Genome sequences of 17 halophilic strains isolated from different environments.</title>
        <authorList>
            <person name="Furrow R.E."/>
        </authorList>
    </citation>
    <scope>NUCLEOTIDE SEQUENCE [LARGE SCALE GENOMIC DNA]</scope>
    <source>
        <strain evidence="5 6">22511_23_Filter</strain>
    </source>
</reference>
<dbReference type="InterPro" id="IPR010930">
    <property type="entry name" value="Flg_bb/hook_C_dom"/>
</dbReference>
<dbReference type="NCBIfam" id="TIGR03506">
    <property type="entry name" value="FlgEFG_subfam"/>
    <property type="match status" value="1"/>
</dbReference>
<keyword evidence="5" id="KW-0282">Flagellum</keyword>
<keyword evidence="5" id="KW-0969">Cilium</keyword>
<dbReference type="PANTHER" id="PTHR30435:SF19">
    <property type="entry name" value="FLAGELLAR BASAL-BODY ROD PROTEIN FLGG"/>
    <property type="match status" value="1"/>
</dbReference>
<evidence type="ECO:0000256" key="2">
    <source>
        <dbReference type="RuleBase" id="RU362116"/>
    </source>
</evidence>
<dbReference type="AlphaFoldDB" id="A0A845DRQ8"/>
<dbReference type="SUPFAM" id="SSF117143">
    <property type="entry name" value="Flagellar hook protein flgE"/>
    <property type="match status" value="1"/>
</dbReference>
<evidence type="ECO:0000259" key="3">
    <source>
        <dbReference type="Pfam" id="PF00460"/>
    </source>
</evidence>
<feature type="domain" description="Flagellar basal-body/hook protein C-terminal" evidence="4">
    <location>
        <begin position="228"/>
        <end position="272"/>
    </location>
</feature>
<sequence>MNRSMIQSAATMGQLQQKLDRIGNNMANSQTTGYKSTGADFSSLLVQQLNNQSNKQAEVGRLTPDGIRVGTGAKLGSTRVDVSRGSLKETNRALDAALLEENQLFALNVSDLNGGSETQYTRAGHFYLNPLGNGQVMLTNAEGHAVIGEVGDPIILEDTFDGISIAEDGSLLVQRNGGQEVEGRLQVVEAARPHLLEPQGGTRFRNPEGNDGAVLIEELGAADIKLQGGVLEQSNVDIGAQMTEMMTAQRAYQLNAQSISTGDQMMGLVNQLRS</sequence>
<dbReference type="InterPro" id="IPR037925">
    <property type="entry name" value="FlgE/F/G-like"/>
</dbReference>
<dbReference type="GO" id="GO:0071978">
    <property type="term" value="P:bacterial-type flagellum-dependent swarming motility"/>
    <property type="evidence" value="ECO:0007669"/>
    <property type="project" value="TreeGrafter"/>
</dbReference>
<evidence type="ECO:0000313" key="6">
    <source>
        <dbReference type="Proteomes" id="UP000460949"/>
    </source>
</evidence>
<comment type="subcellular location">
    <subcellularLocation>
        <location evidence="2">Bacterial flagellum basal body</location>
    </subcellularLocation>
</comment>
<comment type="similarity">
    <text evidence="1 2">Belongs to the flagella basal body rod proteins family.</text>
</comment>
<dbReference type="Pfam" id="PF00460">
    <property type="entry name" value="Flg_bb_rod"/>
    <property type="match status" value="1"/>
</dbReference>
<evidence type="ECO:0000313" key="5">
    <source>
        <dbReference type="EMBL" id="MYL20233.1"/>
    </source>
</evidence>
<dbReference type="PANTHER" id="PTHR30435">
    <property type="entry name" value="FLAGELLAR PROTEIN"/>
    <property type="match status" value="1"/>
</dbReference>
<keyword evidence="2" id="KW-0975">Bacterial flagellum</keyword>
<name>A0A845DRQ8_9BACI</name>
<evidence type="ECO:0000259" key="4">
    <source>
        <dbReference type="Pfam" id="PF06429"/>
    </source>
</evidence>
<dbReference type="InterPro" id="IPR001444">
    <property type="entry name" value="Flag_bb_rod_N"/>
</dbReference>
<dbReference type="GO" id="GO:0009425">
    <property type="term" value="C:bacterial-type flagellum basal body"/>
    <property type="evidence" value="ECO:0007669"/>
    <property type="project" value="UniProtKB-SubCell"/>
</dbReference>
<keyword evidence="5" id="KW-0966">Cell projection</keyword>
<dbReference type="Pfam" id="PF06429">
    <property type="entry name" value="Flg_bbr_C"/>
    <property type="match status" value="1"/>
</dbReference>
<comment type="caution">
    <text evidence="5">The sequence shown here is derived from an EMBL/GenBank/DDBJ whole genome shotgun (WGS) entry which is preliminary data.</text>
</comment>